<comment type="caution">
    <text evidence="3">The sequence shown here is derived from an EMBL/GenBank/DDBJ whole genome shotgun (WGS) entry which is preliminary data.</text>
</comment>
<evidence type="ECO:0000313" key="4">
    <source>
        <dbReference type="Proteomes" id="UP001201812"/>
    </source>
</evidence>
<evidence type="ECO:0000256" key="1">
    <source>
        <dbReference type="ARBA" id="ARBA00023054"/>
    </source>
</evidence>
<accession>A0AAD4R255</accession>
<dbReference type="Proteomes" id="UP001201812">
    <property type="component" value="Unassembled WGS sequence"/>
</dbReference>
<sequence>MPKAAPDRRGSLESRCSSATAASVATISTMTSLVGLEASYNFQDWVRLREICNAISASRESLTEQSSGLEKAVEEQNSFRDSASEMQNKRIHLRLLRERIERTRKRIRALQYRLTNVMEEDVQREKQAKEMEQNVVIMEDEIVALNHTTSEMRSTYTPLRNELVLRRRFAINELRRIYFPSEIDMSDQETTFFNGTKRTCYCKRQDTIRANHLPIHLPASKDAKIVHTDFEISASAGYLLHLIDCFCRILHLPTKYMLFAMGSRSHFRNRSNLDLYNLFPGISPKRKKSRGYVPAVYFLDKSLPILADTVVQLRAECGLSTRERDRPVRNMIEIMLLCVGRSLSTSSPNSPVAMEPLNPFSAMSSTFF</sequence>
<dbReference type="GO" id="GO:0005768">
    <property type="term" value="C:endosome"/>
    <property type="evidence" value="ECO:0007669"/>
    <property type="project" value="TreeGrafter"/>
</dbReference>
<evidence type="ECO:0000256" key="2">
    <source>
        <dbReference type="SAM" id="Coils"/>
    </source>
</evidence>
<dbReference type="GO" id="GO:0000149">
    <property type="term" value="F:SNARE binding"/>
    <property type="evidence" value="ECO:0007669"/>
    <property type="project" value="TreeGrafter"/>
</dbReference>
<gene>
    <name evidence="3" type="ORF">DdX_14180</name>
</gene>
<name>A0AAD4R255_9BILA</name>
<keyword evidence="1 2" id="KW-0175">Coiled coil</keyword>
<dbReference type="EMBL" id="JAKKPZ010000066">
    <property type="protein sequence ID" value="KAI1704546.1"/>
    <property type="molecule type" value="Genomic_DNA"/>
</dbReference>
<dbReference type="PANTHER" id="PTHR15157">
    <property type="entry name" value="UV RADIATION RESISTANCE-ASSOCIATED GENE PROTEIN"/>
    <property type="match status" value="1"/>
</dbReference>
<reference evidence="3" key="1">
    <citation type="submission" date="2022-01" db="EMBL/GenBank/DDBJ databases">
        <title>Genome Sequence Resource for Two Populations of Ditylenchus destructor, the Migratory Endoparasitic Phytonematode.</title>
        <authorList>
            <person name="Zhang H."/>
            <person name="Lin R."/>
            <person name="Xie B."/>
        </authorList>
    </citation>
    <scope>NUCLEOTIDE SEQUENCE</scope>
    <source>
        <strain evidence="3">BazhouSP</strain>
    </source>
</reference>
<dbReference type="GO" id="GO:0000323">
    <property type="term" value="C:lytic vacuole"/>
    <property type="evidence" value="ECO:0007669"/>
    <property type="project" value="TreeGrafter"/>
</dbReference>
<proteinExistence type="predicted"/>
<keyword evidence="4" id="KW-1185">Reference proteome</keyword>
<organism evidence="3 4">
    <name type="scientific">Ditylenchus destructor</name>
    <dbReference type="NCBI Taxonomy" id="166010"/>
    <lineage>
        <taxon>Eukaryota</taxon>
        <taxon>Metazoa</taxon>
        <taxon>Ecdysozoa</taxon>
        <taxon>Nematoda</taxon>
        <taxon>Chromadorea</taxon>
        <taxon>Rhabditida</taxon>
        <taxon>Tylenchina</taxon>
        <taxon>Tylenchomorpha</taxon>
        <taxon>Sphaerularioidea</taxon>
        <taxon>Anguinidae</taxon>
        <taxon>Anguininae</taxon>
        <taxon>Ditylenchus</taxon>
    </lineage>
</organism>
<dbReference type="PANTHER" id="PTHR15157:SF5">
    <property type="entry name" value="UV RADIATION RESISTANCE-ASSOCIATED GENE PROTEIN"/>
    <property type="match status" value="1"/>
</dbReference>
<dbReference type="GO" id="GO:0035493">
    <property type="term" value="P:SNARE complex assembly"/>
    <property type="evidence" value="ECO:0007669"/>
    <property type="project" value="TreeGrafter"/>
</dbReference>
<dbReference type="AlphaFoldDB" id="A0AAD4R255"/>
<evidence type="ECO:0000313" key="3">
    <source>
        <dbReference type="EMBL" id="KAI1704546.1"/>
    </source>
</evidence>
<feature type="coiled-coil region" evidence="2">
    <location>
        <begin position="86"/>
        <end position="148"/>
    </location>
</feature>
<protein>
    <submittedName>
        <fullName evidence="3">UV radiation resistance associated protein</fullName>
    </submittedName>
</protein>